<protein>
    <submittedName>
        <fullName evidence="2">Uncharacterized protein</fullName>
    </submittedName>
</protein>
<evidence type="ECO:0000256" key="1">
    <source>
        <dbReference type="SAM" id="SignalP"/>
    </source>
</evidence>
<evidence type="ECO:0000313" key="2">
    <source>
        <dbReference type="EMBL" id="MCL9769153.1"/>
    </source>
</evidence>
<keyword evidence="1" id="KW-0732">Signal</keyword>
<sequence>MKKLYVSIVLLIFGNCLAQEHEVYQNIELKNQDKTEITYLIKDYINGKVTADKVFAKFDIETYKSIDVYKEALSLGGSLYQITSDINILSIKREGSNYFVSTMFYWTNKQNDENKNTITVLAIIDFWVLKVDNQWKISNYINYQTKNWSSIQIGNFLYFYHPNHPFDVLKAENANIFYNKFCDFFTIPKSKLIRYYIANNCNDISQLFGYKYFISDSVNDGLCAFYDEENELIATSTSYGEMHLHEIIHAMNVHFPQAHYLLKTGLSCYINDASSRNQENIFHFNKFENYIKTNNLNFEKFEEFENIDEITSFQYVTGPLICNAIYRKGGKKLLLEYLNNTKTSDELKKKLIKDFKIKSFKEFFINEVKYYKAQGKSLLYI</sequence>
<proteinExistence type="predicted"/>
<feature type="signal peptide" evidence="1">
    <location>
        <begin position="1"/>
        <end position="18"/>
    </location>
</feature>
<evidence type="ECO:0000313" key="3">
    <source>
        <dbReference type="Proteomes" id="UP001203342"/>
    </source>
</evidence>
<accession>A0ABT0TDX0</accession>
<gene>
    <name evidence="2" type="ORF">NAT47_01875</name>
</gene>
<feature type="chain" id="PRO_5046784650" evidence="1">
    <location>
        <begin position="19"/>
        <end position="381"/>
    </location>
</feature>
<dbReference type="Proteomes" id="UP001203342">
    <property type="component" value="Unassembled WGS sequence"/>
</dbReference>
<name>A0ABT0TDX0_9FLAO</name>
<dbReference type="RefSeq" id="WP_250579757.1">
    <property type="nucleotide sequence ID" value="NZ_JAMLJN010000001.1"/>
</dbReference>
<comment type="caution">
    <text evidence="2">The sequence shown here is derived from an EMBL/GenBank/DDBJ whole genome shotgun (WGS) entry which is preliminary data.</text>
</comment>
<dbReference type="EMBL" id="JAMLJN010000001">
    <property type="protein sequence ID" value="MCL9769153.1"/>
    <property type="molecule type" value="Genomic_DNA"/>
</dbReference>
<organism evidence="2 3">
    <name type="scientific">Flavobacterium fragile</name>
    <dbReference type="NCBI Taxonomy" id="2949085"/>
    <lineage>
        <taxon>Bacteria</taxon>
        <taxon>Pseudomonadati</taxon>
        <taxon>Bacteroidota</taxon>
        <taxon>Flavobacteriia</taxon>
        <taxon>Flavobacteriales</taxon>
        <taxon>Flavobacteriaceae</taxon>
        <taxon>Flavobacterium</taxon>
    </lineage>
</organism>
<keyword evidence="3" id="KW-1185">Reference proteome</keyword>
<reference evidence="2 3" key="1">
    <citation type="submission" date="2022-05" db="EMBL/GenBank/DDBJ databases">
        <title>Flavobacterium sp., isolated from activated sludge.</title>
        <authorList>
            <person name="Ran Q."/>
        </authorList>
    </citation>
    <scope>NUCLEOTIDE SEQUENCE [LARGE SCALE GENOMIC DNA]</scope>
    <source>
        <strain evidence="2 3">HXWNR69</strain>
    </source>
</reference>